<sequence length="323" mass="34555">MVVTGLSGAGKSSILRVLEDLGFESIDNPPLSVLEEVVREGGSVPVAAGVDARTRGFDSEGLLGLLQRLRETPGIAPQLLYVTAEEPVLLRRFSETRRRHPLAPGGSLGSRVADGIAREEALLGGLRDAADLVIDTTELPLPELRRMVERRFRVVEGNGMAVSVMSFAYPRGLPREAELVLDVRFLRNPHYDPLLRPHTGHNAAVAAYIKADPEFGPFWQRMTALLDPLLPRYAAEGKKYLTVALGCTGGKHRSVLLAELLAAHLAAQGWRVDLSHRELDAAGRQAAAAGDRPTGPEAAGQDTATGATAPSTHPGREAPPCTA</sequence>
<evidence type="ECO:0000256" key="1">
    <source>
        <dbReference type="ARBA" id="ARBA00022741"/>
    </source>
</evidence>
<dbReference type="NCBIfam" id="NF003828">
    <property type="entry name" value="PRK05416.1"/>
    <property type="match status" value="1"/>
</dbReference>
<dbReference type="HAMAP" id="MF_00636">
    <property type="entry name" value="RapZ_like"/>
    <property type="match status" value="1"/>
</dbReference>
<dbReference type="AlphaFoldDB" id="A0A2C7A8Y7"/>
<feature type="domain" description="RapZ C-terminal" evidence="7">
    <location>
        <begin position="160"/>
        <end position="279"/>
    </location>
</feature>
<feature type="binding site" evidence="4">
    <location>
        <begin position="51"/>
        <end position="54"/>
    </location>
    <ligand>
        <name>GTP</name>
        <dbReference type="ChEBI" id="CHEBI:37565"/>
    </ligand>
</feature>
<dbReference type="PIRSF" id="PIRSF005052">
    <property type="entry name" value="P-loopkin"/>
    <property type="match status" value="1"/>
</dbReference>
<feature type="compositionally biased region" description="Low complexity" evidence="5">
    <location>
        <begin position="283"/>
        <end position="309"/>
    </location>
</feature>
<evidence type="ECO:0000256" key="4">
    <source>
        <dbReference type="HAMAP-Rule" id="MF_00636"/>
    </source>
</evidence>
<feature type="binding site" evidence="4">
    <location>
        <begin position="5"/>
        <end position="12"/>
    </location>
    <ligand>
        <name>ATP</name>
        <dbReference type="ChEBI" id="CHEBI:30616"/>
    </ligand>
</feature>
<keyword evidence="9" id="KW-1185">Reference proteome</keyword>
<gene>
    <name evidence="8" type="ORF">CR162_11470</name>
</gene>
<feature type="region of interest" description="Disordered" evidence="5">
    <location>
        <begin position="283"/>
        <end position="323"/>
    </location>
</feature>
<evidence type="ECO:0000259" key="7">
    <source>
        <dbReference type="Pfam" id="PF22740"/>
    </source>
</evidence>
<dbReference type="EMBL" id="PDNU01000019">
    <property type="protein sequence ID" value="PHK94840.1"/>
    <property type="molecule type" value="Genomic_DNA"/>
</dbReference>
<dbReference type="InterPro" id="IPR053931">
    <property type="entry name" value="RapZ_C"/>
</dbReference>
<reference evidence="8 9" key="1">
    <citation type="submission" date="2017-10" db="EMBL/GenBank/DDBJ databases">
        <authorList>
            <person name="Banno H."/>
            <person name="Chua N.-H."/>
        </authorList>
    </citation>
    <scope>NUCLEOTIDE SEQUENCE [LARGE SCALE GENOMIC DNA]</scope>
    <source>
        <strain evidence="8 9">YW11</strain>
    </source>
</reference>
<dbReference type="InterPro" id="IPR027417">
    <property type="entry name" value="P-loop_NTPase"/>
</dbReference>
<dbReference type="SUPFAM" id="SSF52540">
    <property type="entry name" value="P-loop containing nucleoside triphosphate hydrolases"/>
    <property type="match status" value="1"/>
</dbReference>
<name>A0A2C7A8Y7_9PROT</name>
<dbReference type="GO" id="GO:0005524">
    <property type="term" value="F:ATP binding"/>
    <property type="evidence" value="ECO:0007669"/>
    <property type="project" value="UniProtKB-UniRule"/>
</dbReference>
<evidence type="ECO:0000259" key="6">
    <source>
        <dbReference type="Pfam" id="PF03668"/>
    </source>
</evidence>
<keyword evidence="2 4" id="KW-0067">ATP-binding</keyword>
<organism evidence="8 9">
    <name type="scientific">Teichococcus rhizosphaerae</name>
    <dbReference type="NCBI Taxonomy" id="1335062"/>
    <lineage>
        <taxon>Bacteria</taxon>
        <taxon>Pseudomonadati</taxon>
        <taxon>Pseudomonadota</taxon>
        <taxon>Alphaproteobacteria</taxon>
        <taxon>Acetobacterales</taxon>
        <taxon>Roseomonadaceae</taxon>
        <taxon>Roseomonas</taxon>
    </lineage>
</organism>
<dbReference type="Proteomes" id="UP000223527">
    <property type="component" value="Unassembled WGS sequence"/>
</dbReference>
<evidence type="ECO:0000256" key="3">
    <source>
        <dbReference type="ARBA" id="ARBA00023134"/>
    </source>
</evidence>
<evidence type="ECO:0000256" key="2">
    <source>
        <dbReference type="ARBA" id="ARBA00022840"/>
    </source>
</evidence>
<feature type="domain" description="RapZ-like N-terminal" evidence="6">
    <location>
        <begin position="1"/>
        <end position="153"/>
    </location>
</feature>
<dbReference type="PANTHER" id="PTHR30448">
    <property type="entry name" value="RNASE ADAPTER PROTEIN RAPZ"/>
    <property type="match status" value="1"/>
</dbReference>
<dbReference type="InterPro" id="IPR005337">
    <property type="entry name" value="RapZ-like"/>
</dbReference>
<protein>
    <submittedName>
        <fullName evidence="8">RNase adapter RapZ</fullName>
    </submittedName>
</protein>
<comment type="caution">
    <text evidence="8">The sequence shown here is derived from an EMBL/GenBank/DDBJ whole genome shotgun (WGS) entry which is preliminary data.</text>
</comment>
<keyword evidence="3 4" id="KW-0342">GTP-binding</keyword>
<dbReference type="OrthoDB" id="9784461at2"/>
<accession>A0A2C7A8Y7</accession>
<dbReference type="InterPro" id="IPR053930">
    <property type="entry name" value="RapZ-like_N"/>
</dbReference>
<dbReference type="GO" id="GO:0005525">
    <property type="term" value="F:GTP binding"/>
    <property type="evidence" value="ECO:0007669"/>
    <property type="project" value="UniProtKB-UniRule"/>
</dbReference>
<dbReference type="Pfam" id="PF22740">
    <property type="entry name" value="PapZ_C"/>
    <property type="match status" value="1"/>
</dbReference>
<dbReference type="Pfam" id="PF03668">
    <property type="entry name" value="RapZ-like_N"/>
    <property type="match status" value="1"/>
</dbReference>
<evidence type="ECO:0000256" key="5">
    <source>
        <dbReference type="SAM" id="MobiDB-lite"/>
    </source>
</evidence>
<proteinExistence type="inferred from homology"/>
<evidence type="ECO:0000313" key="9">
    <source>
        <dbReference type="Proteomes" id="UP000223527"/>
    </source>
</evidence>
<evidence type="ECO:0000313" key="8">
    <source>
        <dbReference type="EMBL" id="PHK94840.1"/>
    </source>
</evidence>
<keyword evidence="1 4" id="KW-0547">Nucleotide-binding</keyword>
<dbReference type="PANTHER" id="PTHR30448:SF0">
    <property type="entry name" value="RNASE ADAPTER PROTEIN RAPZ"/>
    <property type="match status" value="1"/>
</dbReference>